<reference evidence="3" key="1">
    <citation type="journal article" date="2017" name="Front. Cell. Infect. Microbiol.">
        <title>The Distinct Transcriptional Response of the Midgut of Amblyomma sculptum and Amblyomma aureolatum Ticks to Rickettsia rickettsii Correlates to Their Differences in Susceptibility to Infection.</title>
        <authorList>
            <person name="Martins L.A."/>
            <person name="Galletti M.F.B.M."/>
            <person name="Ribeiro J.M."/>
            <person name="Fujita A."/>
            <person name="Costa F.B."/>
            <person name="Labruna M.B."/>
            <person name="Daffre S."/>
            <person name="Fogaca A.C."/>
        </authorList>
    </citation>
    <scope>NUCLEOTIDE SEQUENCE</scope>
</reference>
<protein>
    <submittedName>
        <fullName evidence="3">Putative secreted glycine-rich protein 43</fullName>
    </submittedName>
</protein>
<dbReference type="AlphaFoldDB" id="A0A1E1XIJ9"/>
<evidence type="ECO:0000256" key="2">
    <source>
        <dbReference type="SAM" id="SignalP"/>
    </source>
</evidence>
<accession>A0A1E1XIJ9</accession>
<feature type="chain" id="PRO_5009116128" evidence="2">
    <location>
        <begin position="22"/>
        <end position="235"/>
    </location>
</feature>
<proteinExistence type="evidence at transcript level"/>
<feature type="non-terminal residue" evidence="3">
    <location>
        <position position="1"/>
    </location>
</feature>
<feature type="region of interest" description="Disordered" evidence="1">
    <location>
        <begin position="214"/>
        <end position="235"/>
    </location>
</feature>
<evidence type="ECO:0000256" key="1">
    <source>
        <dbReference type="SAM" id="MobiDB-lite"/>
    </source>
</evidence>
<keyword evidence="2" id="KW-0732">Signal</keyword>
<dbReference type="EMBL" id="GFAC01000249">
    <property type="protein sequence ID" value="JAT98939.1"/>
    <property type="molecule type" value="mRNA"/>
</dbReference>
<evidence type="ECO:0000313" key="3">
    <source>
        <dbReference type="EMBL" id="JAT98939.1"/>
    </source>
</evidence>
<organism evidence="3">
    <name type="scientific">Amblyomma aureolatum</name>
    <dbReference type="NCBI Taxonomy" id="187763"/>
    <lineage>
        <taxon>Eukaryota</taxon>
        <taxon>Metazoa</taxon>
        <taxon>Ecdysozoa</taxon>
        <taxon>Arthropoda</taxon>
        <taxon>Chelicerata</taxon>
        <taxon>Arachnida</taxon>
        <taxon>Acari</taxon>
        <taxon>Parasitiformes</taxon>
        <taxon>Ixodida</taxon>
        <taxon>Ixodoidea</taxon>
        <taxon>Ixodidae</taxon>
        <taxon>Amblyomminae</taxon>
        <taxon>Amblyomma</taxon>
    </lineage>
</organism>
<name>A0A1E1XIJ9_9ACAR</name>
<sequence length="235" mass="24199">TRNHTMLRAFIVLALATSAFAGNIGHLGVGGYHGGYTLASNLGYGAGYGNLGYAGLGYGGLGISHYGLSHGIGYSGLTGYGLGYGYGYAAPASYAVAAPAVSRTVSTYHAAPGLFCRSPLPQPSPATPLLQLSPGLFSPLQLSPTPLPQLSLVSCSLLHSWLLSQPSASPLPQLSPRLCSLLQLSPTPLPQLSPGSCSPLTSWLLPRPSLPCTLPQPSPRSTLPRPSLPCTLPQP</sequence>
<feature type="signal peptide" evidence="2">
    <location>
        <begin position="1"/>
        <end position="21"/>
    </location>
</feature>
<feature type="compositionally biased region" description="Low complexity" evidence="1">
    <location>
        <begin position="214"/>
        <end position="229"/>
    </location>
</feature>